<sequence length="325" mass="36174">MSTSAAPSVVIVSPSLAQANNGNWRTAYRWSRFLGGHCRTRIVTEWTGEPCDLLIALHARRSAASLARHAAETPDAPRVLVLTGTDLYRDLPFDESARRSIQLASRLVVLQEAAVGQLPEDRRPHCVVIYQSAPRLAPAPTPRQRLRVVQVGHLRDEKDPLTFMLAAQRLGDRSDIRFEQIGEALDEMQRIAAQACAQTQPNYRWLGGMAHHLVRQRMRRAQVLVNSSRMEGGAQVIVEAVQCGTAVLASRVDGNVGMLGAGYDGYFELGDDVALARLIERCRDEPTFLAHLRGQGQQRSSLFEPDEERRHVLHLVHSLLSPFSR</sequence>
<dbReference type="PANTHER" id="PTHR46660">
    <property type="match status" value="1"/>
</dbReference>
<protein>
    <submittedName>
        <fullName evidence="2">TIGR04348 family glycosyltransferase</fullName>
    </submittedName>
</protein>
<reference evidence="2" key="1">
    <citation type="submission" date="2022-05" db="EMBL/GenBank/DDBJ databases">
        <title>Schlegelella sp. nov., isolated from mangrove soil.</title>
        <authorList>
            <person name="Liu Y."/>
            <person name="Ge X."/>
            <person name="Liu W."/>
        </authorList>
    </citation>
    <scope>NUCLEOTIDE SEQUENCE</scope>
    <source>
        <strain evidence="2">S2-27</strain>
    </source>
</reference>
<dbReference type="InterPro" id="IPR001296">
    <property type="entry name" value="Glyco_trans_1"/>
</dbReference>
<dbReference type="Gene3D" id="3.40.50.2000">
    <property type="entry name" value="Glycogen Phosphorylase B"/>
    <property type="match status" value="2"/>
</dbReference>
<dbReference type="CDD" id="cd03801">
    <property type="entry name" value="GT4_PimA-like"/>
    <property type="match status" value="1"/>
</dbReference>
<evidence type="ECO:0000313" key="2">
    <source>
        <dbReference type="EMBL" id="MCM5679543.1"/>
    </source>
</evidence>
<organism evidence="2 3">
    <name type="scientific">Caldimonas mangrovi</name>
    <dbReference type="NCBI Taxonomy" id="2944811"/>
    <lineage>
        <taxon>Bacteria</taxon>
        <taxon>Pseudomonadati</taxon>
        <taxon>Pseudomonadota</taxon>
        <taxon>Betaproteobacteria</taxon>
        <taxon>Burkholderiales</taxon>
        <taxon>Sphaerotilaceae</taxon>
        <taxon>Caldimonas</taxon>
    </lineage>
</organism>
<evidence type="ECO:0000259" key="1">
    <source>
        <dbReference type="Pfam" id="PF00534"/>
    </source>
</evidence>
<gene>
    <name evidence="2" type="ORF">M8A51_08360</name>
</gene>
<keyword evidence="3" id="KW-1185">Reference proteome</keyword>
<dbReference type="Proteomes" id="UP001165541">
    <property type="component" value="Unassembled WGS sequence"/>
</dbReference>
<dbReference type="SUPFAM" id="SSF53756">
    <property type="entry name" value="UDP-Glycosyltransferase/glycogen phosphorylase"/>
    <property type="match status" value="1"/>
</dbReference>
<proteinExistence type="predicted"/>
<dbReference type="NCBIfam" id="TIGR04348">
    <property type="entry name" value="selenoneine biosynthesis selenosugar synthase SenB"/>
    <property type="match status" value="1"/>
</dbReference>
<name>A0ABT0YLK5_9BURK</name>
<comment type="caution">
    <text evidence="2">The sequence shown here is derived from an EMBL/GenBank/DDBJ whole genome shotgun (WGS) entry which is preliminary data.</text>
</comment>
<dbReference type="EMBL" id="JAMKFE010000004">
    <property type="protein sequence ID" value="MCM5679543.1"/>
    <property type="molecule type" value="Genomic_DNA"/>
</dbReference>
<evidence type="ECO:0000313" key="3">
    <source>
        <dbReference type="Proteomes" id="UP001165541"/>
    </source>
</evidence>
<accession>A0ABT0YLK5</accession>
<feature type="domain" description="Glycosyl transferase family 1" evidence="1">
    <location>
        <begin position="144"/>
        <end position="291"/>
    </location>
</feature>
<dbReference type="InterPro" id="IPR052622">
    <property type="entry name" value="Glycosyltransferase_G1"/>
</dbReference>
<dbReference type="PANTHER" id="PTHR46660:SF2">
    <property type="entry name" value="GLYCOSYLTRANSFERASE 1 DOMAIN-CONTAINING PROTEIN 1"/>
    <property type="match status" value="1"/>
</dbReference>
<dbReference type="RefSeq" id="WP_251777749.1">
    <property type="nucleotide sequence ID" value="NZ_JAMKFE010000004.1"/>
</dbReference>
<dbReference type="InterPro" id="IPR027627">
    <property type="entry name" value="Glycosyltransferase_put"/>
</dbReference>
<dbReference type="Pfam" id="PF00534">
    <property type="entry name" value="Glycos_transf_1"/>
    <property type="match status" value="1"/>
</dbReference>